<protein>
    <submittedName>
        <fullName evidence="2">Alpha/beta fold hydrolase</fullName>
    </submittedName>
</protein>
<dbReference type="InterPro" id="IPR050266">
    <property type="entry name" value="AB_hydrolase_sf"/>
</dbReference>
<evidence type="ECO:0000313" key="2">
    <source>
        <dbReference type="EMBL" id="XDQ79571.1"/>
    </source>
</evidence>
<proteinExistence type="predicted"/>
<dbReference type="GO" id="GO:0016787">
    <property type="term" value="F:hydrolase activity"/>
    <property type="evidence" value="ECO:0007669"/>
    <property type="project" value="UniProtKB-KW"/>
</dbReference>
<dbReference type="RefSeq" id="WP_369183412.1">
    <property type="nucleotide sequence ID" value="NZ_CP163445.1"/>
</dbReference>
<dbReference type="Gene3D" id="3.40.50.1820">
    <property type="entry name" value="alpha/beta hydrolase"/>
    <property type="match status" value="1"/>
</dbReference>
<evidence type="ECO:0000259" key="1">
    <source>
        <dbReference type="Pfam" id="PF12697"/>
    </source>
</evidence>
<dbReference type="InterPro" id="IPR029058">
    <property type="entry name" value="AB_hydrolase_fold"/>
</dbReference>
<dbReference type="SUPFAM" id="SSF53474">
    <property type="entry name" value="alpha/beta-Hydrolases"/>
    <property type="match status" value="1"/>
</dbReference>
<organism evidence="2">
    <name type="scientific">Streptomyces sp. Y1</name>
    <dbReference type="NCBI Taxonomy" id="3238634"/>
    <lineage>
        <taxon>Bacteria</taxon>
        <taxon>Bacillati</taxon>
        <taxon>Actinomycetota</taxon>
        <taxon>Actinomycetes</taxon>
        <taxon>Kitasatosporales</taxon>
        <taxon>Streptomycetaceae</taxon>
        <taxon>Streptomyces</taxon>
    </lineage>
</organism>
<keyword evidence="2" id="KW-0378">Hydrolase</keyword>
<dbReference type="PANTHER" id="PTHR43798">
    <property type="entry name" value="MONOACYLGLYCEROL LIPASE"/>
    <property type="match status" value="1"/>
</dbReference>
<feature type="domain" description="AB hydrolase-1" evidence="1">
    <location>
        <begin position="56"/>
        <end position="280"/>
    </location>
</feature>
<gene>
    <name evidence="2" type="ORF">AB2U05_14430</name>
</gene>
<reference evidence="2" key="1">
    <citation type="submission" date="2024-07" db="EMBL/GenBank/DDBJ databases">
        <authorList>
            <person name="Yu S.T."/>
        </authorList>
    </citation>
    <scope>NUCLEOTIDE SEQUENCE</scope>
    <source>
        <strain evidence="2">Y1</strain>
    </source>
</reference>
<accession>A0AB39TKE6</accession>
<dbReference type="GO" id="GO:0016020">
    <property type="term" value="C:membrane"/>
    <property type="evidence" value="ECO:0007669"/>
    <property type="project" value="TreeGrafter"/>
</dbReference>
<dbReference type="InterPro" id="IPR000073">
    <property type="entry name" value="AB_hydrolase_1"/>
</dbReference>
<dbReference type="EMBL" id="CP163445">
    <property type="protein sequence ID" value="XDQ79571.1"/>
    <property type="molecule type" value="Genomic_DNA"/>
</dbReference>
<dbReference type="Pfam" id="PF12697">
    <property type="entry name" value="Abhydrolase_6"/>
    <property type="match status" value="1"/>
</dbReference>
<name>A0AB39TKE6_9ACTN</name>
<dbReference type="PANTHER" id="PTHR43798:SF27">
    <property type="entry name" value="HYDROLASE ALPHA_BETA HYDROLASE FOLD FAMILY"/>
    <property type="match status" value="1"/>
</dbReference>
<dbReference type="AlphaFoldDB" id="A0AB39TKE6"/>
<sequence>MRISEFRNSKAEARYRTAYERALARLWRGERTSVDITTGFGTTRVHRAGTAHGEPIVLLPGSGGNSLMWHAYIEPLAARHPVIAVDTLGEPGAGVQTSPVRDAHDAADWLEELLAALDVPAAHLVGCSYGGWIALHHQIRHPGRTATLTLVDSAGLADLRPGFYRWLVLGGMAAMAPRRLRHRLAHRLGNSALLDDELMTLLRASTGFRRRLPLATTLTDDELRAVSAPVLALLGERSALHDAPSTAERLHRLLPAAEIHTVPGAGHSLTTDDPAAVLAAVLSAASRRAS</sequence>